<organism evidence="1 2">
    <name type="scientific">Halomicrobium zhouii</name>
    <dbReference type="NCBI Taxonomy" id="767519"/>
    <lineage>
        <taxon>Archaea</taxon>
        <taxon>Methanobacteriati</taxon>
        <taxon>Methanobacteriota</taxon>
        <taxon>Stenosarchaea group</taxon>
        <taxon>Halobacteria</taxon>
        <taxon>Halobacteriales</taxon>
        <taxon>Haloarculaceae</taxon>
        <taxon>Halomicrobium</taxon>
    </lineage>
</organism>
<evidence type="ECO:0000313" key="1">
    <source>
        <dbReference type="EMBL" id="SFS00946.1"/>
    </source>
</evidence>
<proteinExistence type="predicted"/>
<evidence type="ECO:0000313" key="2">
    <source>
        <dbReference type="Proteomes" id="UP000199062"/>
    </source>
</evidence>
<dbReference type="Proteomes" id="UP000199062">
    <property type="component" value="Unassembled WGS sequence"/>
</dbReference>
<keyword evidence="2" id="KW-1185">Reference proteome</keyword>
<dbReference type="OrthoDB" id="190089at2157"/>
<protein>
    <submittedName>
        <fullName evidence="1">Uncharacterized protein</fullName>
    </submittedName>
</protein>
<accession>A0A1I6LBV1</accession>
<sequence>MVHCPHCETELTEADDVEFLDMDSTTGFFTASKRFYLVGCGDCGAAIGSGVAGAM</sequence>
<dbReference type="STRING" id="767519.SAMN05216559_2427"/>
<name>A0A1I6LBV1_9EURY</name>
<reference evidence="1 2" key="1">
    <citation type="submission" date="2016-10" db="EMBL/GenBank/DDBJ databases">
        <authorList>
            <person name="de Groot N.N."/>
        </authorList>
    </citation>
    <scope>NUCLEOTIDE SEQUENCE [LARGE SCALE GENOMIC DNA]</scope>
    <source>
        <strain evidence="1 2">CGMCC 1.10457</strain>
    </source>
</reference>
<dbReference type="RefSeq" id="WP_177227450.1">
    <property type="nucleotide sequence ID" value="NZ_FOZK01000002.1"/>
</dbReference>
<gene>
    <name evidence="1" type="ORF">SAMN05216559_2427</name>
</gene>
<dbReference type="EMBL" id="FOZK01000002">
    <property type="protein sequence ID" value="SFS00946.1"/>
    <property type="molecule type" value="Genomic_DNA"/>
</dbReference>
<dbReference type="AlphaFoldDB" id="A0A1I6LBV1"/>